<reference evidence="1 2" key="1">
    <citation type="submission" date="2016-04" db="EMBL/GenBank/DDBJ databases">
        <authorList>
            <person name="Evans L.H."/>
            <person name="Alamgir A."/>
            <person name="Owens N."/>
            <person name="Weber N.D."/>
            <person name="Virtaneva K."/>
            <person name="Barbian K."/>
            <person name="Babar A."/>
            <person name="Rosenke K."/>
        </authorList>
    </citation>
    <scope>NUCLEOTIDE SEQUENCE [LARGE SCALE GENOMIC DNA]</scope>
    <source>
        <strain evidence="2">S5(T) (JCM 30642 \VKM B-2941)</strain>
    </source>
</reference>
<gene>
    <name evidence="1" type="ORF">CSP5_0052</name>
</gene>
<proteinExistence type="predicted"/>
<name>A0A1N5S2P5_9ARCH</name>
<evidence type="ECO:0000313" key="2">
    <source>
        <dbReference type="Proteomes" id="UP000195607"/>
    </source>
</evidence>
<dbReference type="AlphaFoldDB" id="A0A1N5S2P5"/>
<dbReference type="Proteomes" id="UP000195607">
    <property type="component" value="Chromosome I"/>
</dbReference>
<sequence>MLSFNLKYKSWSLNMEFAGVRLTVSCPHCQQIVEAMIRQYDELEPPQIPHMAESPAFQQERITEMFGHRRSKRETPIKIPRKKILAYDTVVDHINELKGNGYLEEIYDSQNNITLLALNESKILCDYIKRIGYVPEEMYDFQTHVIWDFITSVREWRNYLKAECSHCGKEVKPKLQVKKEVASRNGEYVLKETGELVWRCSTHYNNSKKLIHMKKIDTYFE</sequence>
<accession>A0A1N5S2P5</accession>
<evidence type="ECO:0000313" key="1">
    <source>
        <dbReference type="EMBL" id="SIM30240.1"/>
    </source>
</evidence>
<organism evidence="1 2">
    <name type="scientific">Cuniculiplasma divulgatum</name>
    <dbReference type="NCBI Taxonomy" id="1673428"/>
    <lineage>
        <taxon>Archaea</taxon>
        <taxon>Methanobacteriati</taxon>
        <taxon>Thermoplasmatota</taxon>
        <taxon>Thermoplasmata</taxon>
        <taxon>Thermoplasmatales</taxon>
        <taxon>Cuniculiplasmataceae</taxon>
        <taxon>Cuniculiplasma</taxon>
    </lineage>
</organism>
<dbReference type="EMBL" id="LT671858">
    <property type="protein sequence ID" value="SIM30240.1"/>
    <property type="molecule type" value="Genomic_DNA"/>
</dbReference>
<protein>
    <submittedName>
        <fullName evidence="1">Uncharacterized protein</fullName>
    </submittedName>
</protein>